<dbReference type="SUPFAM" id="SSF53822">
    <property type="entry name" value="Periplasmic binding protein-like I"/>
    <property type="match status" value="1"/>
</dbReference>
<dbReference type="EMBL" id="BORS01000001">
    <property type="protein sequence ID" value="GIO40726.1"/>
    <property type="molecule type" value="Genomic_DNA"/>
</dbReference>
<dbReference type="InterPro" id="IPR000843">
    <property type="entry name" value="HTH_LacI"/>
</dbReference>
<keyword evidence="4" id="KW-0804">Transcription</keyword>
<dbReference type="PANTHER" id="PTHR30146">
    <property type="entry name" value="LACI-RELATED TRANSCRIPTIONAL REPRESSOR"/>
    <property type="match status" value="1"/>
</dbReference>
<dbReference type="InterPro" id="IPR010982">
    <property type="entry name" value="Lambda_DNA-bd_dom_sf"/>
</dbReference>
<dbReference type="Proteomes" id="UP000678895">
    <property type="component" value="Unassembled WGS sequence"/>
</dbReference>
<dbReference type="Gene3D" id="3.40.50.2300">
    <property type="match status" value="2"/>
</dbReference>
<evidence type="ECO:0000313" key="7">
    <source>
        <dbReference type="Proteomes" id="UP000678895"/>
    </source>
</evidence>
<proteinExistence type="predicted"/>
<name>A0A919XYD0_9BACL</name>
<accession>A0A919XYD0</accession>
<reference evidence="6" key="1">
    <citation type="submission" date="2021-03" db="EMBL/GenBank/DDBJ databases">
        <title>Antimicrobial resistance genes in bacteria isolated from Japanese honey, and their potential for conferring macrolide and lincosamide resistance in the American foulbrood pathogen Paenibacillus larvae.</title>
        <authorList>
            <person name="Okamoto M."/>
            <person name="Kumagai M."/>
            <person name="Kanamori H."/>
            <person name="Takamatsu D."/>
        </authorList>
    </citation>
    <scope>NUCLEOTIDE SEQUENCE</scope>
    <source>
        <strain evidence="6">J41TS4</strain>
    </source>
</reference>
<comment type="caution">
    <text evidence="6">The sequence shown here is derived from an EMBL/GenBank/DDBJ whole genome shotgun (WGS) entry which is preliminary data.</text>
</comment>
<keyword evidence="3" id="KW-0238">DNA-binding</keyword>
<dbReference type="RefSeq" id="WP_301624565.1">
    <property type="nucleotide sequence ID" value="NZ_BORS01000001.1"/>
</dbReference>
<keyword evidence="7" id="KW-1185">Reference proteome</keyword>
<protein>
    <submittedName>
        <fullName evidence="6">LacI family transcriptional regulator</fullName>
    </submittedName>
</protein>
<evidence type="ECO:0000256" key="2">
    <source>
        <dbReference type="ARBA" id="ARBA00023015"/>
    </source>
</evidence>
<evidence type="ECO:0000313" key="6">
    <source>
        <dbReference type="EMBL" id="GIO40726.1"/>
    </source>
</evidence>
<dbReference type="Pfam" id="PF13377">
    <property type="entry name" value="Peripla_BP_3"/>
    <property type="match status" value="1"/>
</dbReference>
<dbReference type="AlphaFoldDB" id="A0A919XYD0"/>
<dbReference type="SUPFAM" id="SSF47413">
    <property type="entry name" value="lambda repressor-like DNA-binding domains"/>
    <property type="match status" value="1"/>
</dbReference>
<evidence type="ECO:0000259" key="5">
    <source>
        <dbReference type="PROSITE" id="PS50932"/>
    </source>
</evidence>
<keyword evidence="1" id="KW-0678">Repressor</keyword>
<dbReference type="Pfam" id="PF00356">
    <property type="entry name" value="LacI"/>
    <property type="match status" value="1"/>
</dbReference>
<evidence type="ECO:0000256" key="4">
    <source>
        <dbReference type="ARBA" id="ARBA00023163"/>
    </source>
</evidence>
<dbReference type="InterPro" id="IPR046335">
    <property type="entry name" value="LacI/GalR-like_sensor"/>
</dbReference>
<dbReference type="GO" id="GO:0000976">
    <property type="term" value="F:transcription cis-regulatory region binding"/>
    <property type="evidence" value="ECO:0007669"/>
    <property type="project" value="TreeGrafter"/>
</dbReference>
<dbReference type="Gene3D" id="1.10.260.40">
    <property type="entry name" value="lambda repressor-like DNA-binding domains"/>
    <property type="match status" value="1"/>
</dbReference>
<evidence type="ECO:0000256" key="3">
    <source>
        <dbReference type="ARBA" id="ARBA00023125"/>
    </source>
</evidence>
<dbReference type="CDD" id="cd01392">
    <property type="entry name" value="HTH_LacI"/>
    <property type="match status" value="1"/>
</dbReference>
<organism evidence="6 7">
    <name type="scientific">Paenibacillus apis</name>
    <dbReference type="NCBI Taxonomy" id="1792174"/>
    <lineage>
        <taxon>Bacteria</taxon>
        <taxon>Bacillati</taxon>
        <taxon>Bacillota</taxon>
        <taxon>Bacilli</taxon>
        <taxon>Bacillales</taxon>
        <taxon>Paenibacillaceae</taxon>
        <taxon>Paenibacillus</taxon>
    </lineage>
</organism>
<dbReference type="SMART" id="SM00354">
    <property type="entry name" value="HTH_LACI"/>
    <property type="match status" value="1"/>
</dbReference>
<dbReference type="InterPro" id="IPR028082">
    <property type="entry name" value="Peripla_BP_I"/>
</dbReference>
<dbReference type="GO" id="GO:0003700">
    <property type="term" value="F:DNA-binding transcription factor activity"/>
    <property type="evidence" value="ECO:0007669"/>
    <property type="project" value="TreeGrafter"/>
</dbReference>
<keyword evidence="2" id="KW-0805">Transcription regulation</keyword>
<evidence type="ECO:0000256" key="1">
    <source>
        <dbReference type="ARBA" id="ARBA00022491"/>
    </source>
</evidence>
<feature type="domain" description="HTH lacI-type" evidence="5">
    <location>
        <begin position="5"/>
        <end position="49"/>
    </location>
</feature>
<dbReference type="PANTHER" id="PTHR30146:SF148">
    <property type="entry name" value="HTH-TYPE TRANSCRIPTIONAL REPRESSOR PURR-RELATED"/>
    <property type="match status" value="1"/>
</dbReference>
<dbReference type="PROSITE" id="PS50932">
    <property type="entry name" value="HTH_LACI_2"/>
    <property type="match status" value="1"/>
</dbReference>
<sequence>MAEKITIQHIADALGLSRNTVSKALNNHPQIPEQTREKVLQKAAELKYKNFSQISPIKIGNIALLTRGDINAISFYSETIKGMETRLSTQGYNLILTLVKPEDIRSNTLPANINQFNVDGIVCIEIFDRDYIQTILDTEIPTVFIDFIPNTVYADYHYDVILMESEYAVYSLTCSLLEKGHTELGFIGDYNHCRSFHERWVGFNRAIWDYRLEPRSDYNITLEDNNPYLSVEWMKKQLQSLKALPTAFVCTNDDIGITVIRALKELGRTVPEQIEVTGFDDVANAEIFSPPLTTVHTYPYELGTRVVECLLTRIEQPARHNETIYLESRVVRRGSTKS</sequence>
<gene>
    <name evidence="6" type="ORF">J41TS4_04840</name>
</gene>